<organism evidence="2">
    <name type="scientific">Clostridium butyricum</name>
    <dbReference type="NCBI Taxonomy" id="1492"/>
    <lineage>
        <taxon>Bacteria</taxon>
        <taxon>Bacillati</taxon>
        <taxon>Bacillota</taxon>
        <taxon>Clostridia</taxon>
        <taxon>Eubacteriales</taxon>
        <taxon>Clostridiaceae</taxon>
        <taxon>Clostridium</taxon>
    </lineage>
</organism>
<dbReference type="RefSeq" id="WP_002580407.1">
    <property type="nucleotide sequence ID" value="NZ_CACRTU010000048.1"/>
</dbReference>
<evidence type="ECO:0000256" key="1">
    <source>
        <dbReference type="SAM" id="Phobius"/>
    </source>
</evidence>
<keyword evidence="1" id="KW-0472">Membrane</keyword>
<proteinExistence type="predicted"/>
<name>A0A6N3HCV4_CLOBU</name>
<sequence length="51" mass="5946">MQIDGMVILFNFINVGLIIVIIIGIFKVIKEVKKFIDRNKQMDKKLDIILN</sequence>
<evidence type="ECO:0000313" key="2">
    <source>
        <dbReference type="EMBL" id="VYU74506.1"/>
    </source>
</evidence>
<reference evidence="2" key="1">
    <citation type="submission" date="2019-11" db="EMBL/GenBank/DDBJ databases">
        <authorList>
            <person name="Feng L."/>
        </authorList>
    </citation>
    <scope>NUCLEOTIDE SEQUENCE</scope>
    <source>
        <strain evidence="2">CButyricumLFYP62</strain>
    </source>
</reference>
<dbReference type="EMBL" id="CACRTU010000048">
    <property type="protein sequence ID" value="VYU74506.1"/>
    <property type="molecule type" value="Genomic_DNA"/>
</dbReference>
<gene>
    <name evidence="2" type="ORF">CBLFYP62_03728</name>
</gene>
<feature type="transmembrane region" description="Helical" evidence="1">
    <location>
        <begin position="6"/>
        <end position="29"/>
    </location>
</feature>
<protein>
    <submittedName>
        <fullName evidence="2">Uncharacterized protein</fullName>
    </submittedName>
</protein>
<keyword evidence="1" id="KW-1133">Transmembrane helix</keyword>
<accession>A0A6N3HCV4</accession>
<keyword evidence="1" id="KW-0812">Transmembrane</keyword>
<dbReference type="AlphaFoldDB" id="A0A6N3HCV4"/>